<sequence>MHARFLNLLAVVVVTAGCASMGKDFSMADVDAMQPGVTTFQQAQEKLGKPHSVHTAADGRMAAMWIRSEAGMGSASAKGVGIIFDKDGKMIRVSSRTETKTN</sequence>
<gene>
    <name evidence="1" type="ORF">PFX98_04710</name>
</gene>
<evidence type="ECO:0008006" key="3">
    <source>
        <dbReference type="Google" id="ProtNLM"/>
    </source>
</evidence>
<proteinExistence type="predicted"/>
<dbReference type="PROSITE" id="PS51257">
    <property type="entry name" value="PROKAR_LIPOPROTEIN"/>
    <property type="match status" value="1"/>
</dbReference>
<dbReference type="KEGG" id="pais:PFX98_04710"/>
<organism evidence="1 2">
    <name type="scientific">Paucibacter sediminis</name>
    <dbReference type="NCBI Taxonomy" id="3019553"/>
    <lineage>
        <taxon>Bacteria</taxon>
        <taxon>Pseudomonadati</taxon>
        <taxon>Pseudomonadota</taxon>
        <taxon>Betaproteobacteria</taxon>
        <taxon>Burkholderiales</taxon>
        <taxon>Sphaerotilaceae</taxon>
        <taxon>Roseateles</taxon>
    </lineage>
</organism>
<dbReference type="RefSeq" id="WP_285234017.1">
    <property type="nucleotide sequence ID" value="NZ_CP116346.1"/>
</dbReference>
<accession>A0AA95NIA7</accession>
<keyword evidence="2" id="KW-1185">Reference proteome</keyword>
<dbReference type="AlphaFoldDB" id="A0AA95NIA7"/>
<reference evidence="1" key="1">
    <citation type="submission" date="2023-01" db="EMBL/GenBank/DDBJ databases">
        <title>Whole genome sequence of Paucibacter sp. S2-9 isolated from pond sediment.</title>
        <authorList>
            <person name="Jung J.Y."/>
        </authorList>
    </citation>
    <scope>NUCLEOTIDE SEQUENCE</scope>
    <source>
        <strain evidence="1">S2-9</strain>
    </source>
</reference>
<dbReference type="Proteomes" id="UP001177769">
    <property type="component" value="Chromosome"/>
</dbReference>
<evidence type="ECO:0000313" key="1">
    <source>
        <dbReference type="EMBL" id="WIT12914.1"/>
    </source>
</evidence>
<protein>
    <recommendedName>
        <fullName evidence="3">Lipoprotein</fullName>
    </recommendedName>
</protein>
<evidence type="ECO:0000313" key="2">
    <source>
        <dbReference type="Proteomes" id="UP001177769"/>
    </source>
</evidence>
<name>A0AA95NIA7_9BURK</name>
<dbReference type="EMBL" id="CP116346">
    <property type="protein sequence ID" value="WIT12914.1"/>
    <property type="molecule type" value="Genomic_DNA"/>
</dbReference>